<evidence type="ECO:0000256" key="1">
    <source>
        <dbReference type="ARBA" id="ARBA00001946"/>
    </source>
</evidence>
<evidence type="ECO:0000256" key="3">
    <source>
        <dbReference type="ARBA" id="ARBA00022457"/>
    </source>
</evidence>
<protein>
    <recommendedName>
        <fullName evidence="11">8-oxo-dGTP diphosphatase</fullName>
        <ecNumber evidence="11">3.6.1.55</ecNumber>
    </recommendedName>
</protein>
<dbReference type="InterPro" id="IPR047127">
    <property type="entry name" value="MutT-like"/>
</dbReference>
<dbReference type="PANTHER" id="PTHR47707:SF1">
    <property type="entry name" value="NUDIX HYDROLASE FAMILY PROTEIN"/>
    <property type="match status" value="1"/>
</dbReference>
<evidence type="ECO:0000256" key="10">
    <source>
        <dbReference type="ARBA" id="ARBA00035861"/>
    </source>
</evidence>
<keyword evidence="14" id="KW-1185">Reference proteome</keyword>
<dbReference type="STRING" id="525245.HMPREF0044_0292"/>
<keyword evidence="8" id="KW-0460">Magnesium</keyword>
<dbReference type="EC" id="3.6.1.55" evidence="11"/>
<evidence type="ECO:0000256" key="2">
    <source>
        <dbReference type="ARBA" id="ARBA00005582"/>
    </source>
</evidence>
<dbReference type="Proteomes" id="UP000010301">
    <property type="component" value="Unassembled WGS sequence"/>
</dbReference>
<evidence type="ECO:0000256" key="5">
    <source>
        <dbReference type="ARBA" id="ARBA00022723"/>
    </source>
</evidence>
<dbReference type="GO" id="GO:0044715">
    <property type="term" value="F:8-oxo-dGDP phosphatase activity"/>
    <property type="evidence" value="ECO:0007669"/>
    <property type="project" value="TreeGrafter"/>
</dbReference>
<dbReference type="RefSeq" id="WP_006547289.1">
    <property type="nucleotide sequence ID" value="NZ_DS999545.1"/>
</dbReference>
<dbReference type="InterPro" id="IPR020476">
    <property type="entry name" value="Nudix_hydrolase"/>
</dbReference>
<dbReference type="Pfam" id="PF00293">
    <property type="entry name" value="NUDIX"/>
    <property type="match status" value="1"/>
</dbReference>
<dbReference type="GO" id="GO:0008413">
    <property type="term" value="F:8-oxo-7,8-dihydroguanosine triphosphate pyrophosphatase activity"/>
    <property type="evidence" value="ECO:0007669"/>
    <property type="project" value="TreeGrafter"/>
</dbReference>
<keyword evidence="7 13" id="KW-0378">Hydrolase</keyword>
<dbReference type="PROSITE" id="PS51462">
    <property type="entry name" value="NUDIX"/>
    <property type="match status" value="1"/>
</dbReference>
<keyword evidence="6" id="KW-0227">DNA damage</keyword>
<dbReference type="InterPro" id="IPR015797">
    <property type="entry name" value="NUDIX_hydrolase-like_dom_sf"/>
</dbReference>
<evidence type="ECO:0000256" key="9">
    <source>
        <dbReference type="ARBA" id="ARBA00023204"/>
    </source>
</evidence>
<dbReference type="Gene3D" id="3.90.79.10">
    <property type="entry name" value="Nucleoside Triphosphate Pyrophosphohydrolase"/>
    <property type="match status" value="1"/>
</dbReference>
<keyword evidence="5" id="KW-0479">Metal-binding</keyword>
<dbReference type="PANTHER" id="PTHR47707">
    <property type="entry name" value="8-OXO-DGTP DIPHOSPHATASE"/>
    <property type="match status" value="1"/>
</dbReference>
<comment type="catalytic activity">
    <reaction evidence="10">
        <text>8-oxo-dGTP + H2O = 8-oxo-dGMP + diphosphate + H(+)</text>
        <dbReference type="Rhea" id="RHEA:31575"/>
        <dbReference type="ChEBI" id="CHEBI:15377"/>
        <dbReference type="ChEBI" id="CHEBI:15378"/>
        <dbReference type="ChEBI" id="CHEBI:33019"/>
        <dbReference type="ChEBI" id="CHEBI:63224"/>
        <dbReference type="ChEBI" id="CHEBI:77896"/>
        <dbReference type="EC" id="3.6.1.55"/>
    </reaction>
</comment>
<dbReference type="eggNOG" id="COG1051">
    <property type="taxonomic scope" value="Bacteria"/>
</dbReference>
<dbReference type="EMBL" id="ACFG01000004">
    <property type="protein sequence ID" value="EEH64555.1"/>
    <property type="molecule type" value="Genomic_DNA"/>
</dbReference>
<evidence type="ECO:0000256" key="11">
    <source>
        <dbReference type="ARBA" id="ARBA00038905"/>
    </source>
</evidence>
<dbReference type="GO" id="GO:0044716">
    <property type="term" value="F:8-oxo-GDP phosphatase activity"/>
    <property type="evidence" value="ECO:0007669"/>
    <property type="project" value="TreeGrafter"/>
</dbReference>
<evidence type="ECO:0000313" key="14">
    <source>
        <dbReference type="Proteomes" id="UP000010301"/>
    </source>
</evidence>
<dbReference type="CDD" id="cd03425">
    <property type="entry name" value="NUDIX_MutT_NudA_like"/>
    <property type="match status" value="1"/>
</dbReference>
<dbReference type="GO" id="GO:0035539">
    <property type="term" value="F:8-oxo-7,8-dihydrodeoxyguanosine triphosphate pyrophosphatase activity"/>
    <property type="evidence" value="ECO:0007669"/>
    <property type="project" value="UniProtKB-EC"/>
</dbReference>
<evidence type="ECO:0000256" key="7">
    <source>
        <dbReference type="ARBA" id="ARBA00022801"/>
    </source>
</evidence>
<sequence length="154" mass="17165">MTPLLAPVVAAAIFNPHAKDPQILCAQRAYPDNLRGKWELPGGKVEPGEEYTTAIMREIREELRTEITLHSPILNPGSSDGSWPILNGRVMHVWLATCTTAPTHHDDHLAIRWCSFTEASHLDWLSPNIPIMKAAFQVLTEAKRTNSLRPLGNL</sequence>
<organism evidence="13 14">
    <name type="scientific">Gleimia coleocanis DSM 15436</name>
    <dbReference type="NCBI Taxonomy" id="525245"/>
    <lineage>
        <taxon>Bacteria</taxon>
        <taxon>Bacillati</taxon>
        <taxon>Actinomycetota</taxon>
        <taxon>Actinomycetes</taxon>
        <taxon>Actinomycetales</taxon>
        <taxon>Actinomycetaceae</taxon>
        <taxon>Gleimia</taxon>
    </lineage>
</organism>
<comment type="cofactor">
    <cofactor evidence="1">
        <name>Mg(2+)</name>
        <dbReference type="ChEBI" id="CHEBI:18420"/>
    </cofactor>
</comment>
<dbReference type="PRINTS" id="PR00502">
    <property type="entry name" value="NUDIXFAMILY"/>
</dbReference>
<feature type="domain" description="Nudix hydrolase" evidence="12">
    <location>
        <begin position="4"/>
        <end position="137"/>
    </location>
</feature>
<dbReference type="SUPFAM" id="SSF55811">
    <property type="entry name" value="Nudix"/>
    <property type="match status" value="1"/>
</dbReference>
<evidence type="ECO:0000313" key="13">
    <source>
        <dbReference type="EMBL" id="EEH64555.1"/>
    </source>
</evidence>
<evidence type="ECO:0000256" key="4">
    <source>
        <dbReference type="ARBA" id="ARBA00022705"/>
    </source>
</evidence>
<gene>
    <name evidence="13" type="ORF">HMPREF0044_0292</name>
</gene>
<dbReference type="OrthoDB" id="9804442at2"/>
<evidence type="ECO:0000256" key="8">
    <source>
        <dbReference type="ARBA" id="ARBA00022842"/>
    </source>
</evidence>
<dbReference type="GO" id="GO:0006281">
    <property type="term" value="P:DNA repair"/>
    <property type="evidence" value="ECO:0007669"/>
    <property type="project" value="UniProtKB-KW"/>
</dbReference>
<evidence type="ECO:0000259" key="12">
    <source>
        <dbReference type="PROSITE" id="PS51462"/>
    </source>
</evidence>
<comment type="similarity">
    <text evidence="2">Belongs to the Nudix hydrolase family.</text>
</comment>
<comment type="caution">
    <text evidence="13">The sequence shown here is derived from an EMBL/GenBank/DDBJ whole genome shotgun (WGS) entry which is preliminary data.</text>
</comment>
<dbReference type="GO" id="GO:0046872">
    <property type="term" value="F:metal ion binding"/>
    <property type="evidence" value="ECO:0007669"/>
    <property type="project" value="UniProtKB-KW"/>
</dbReference>
<accession>C0VYQ2</accession>
<evidence type="ECO:0000256" key="6">
    <source>
        <dbReference type="ARBA" id="ARBA00022763"/>
    </source>
</evidence>
<dbReference type="HOGENOM" id="CLU_037162_19_1_11"/>
<keyword evidence="4" id="KW-0235">DNA replication</keyword>
<name>C0VYQ2_9ACTO</name>
<proteinExistence type="inferred from homology"/>
<dbReference type="InterPro" id="IPR000086">
    <property type="entry name" value="NUDIX_hydrolase_dom"/>
</dbReference>
<keyword evidence="3" id="KW-0515">Mutator protein</keyword>
<dbReference type="AlphaFoldDB" id="C0VYQ2"/>
<dbReference type="GO" id="GO:0006260">
    <property type="term" value="P:DNA replication"/>
    <property type="evidence" value="ECO:0007669"/>
    <property type="project" value="UniProtKB-KW"/>
</dbReference>
<reference evidence="13 14" key="1">
    <citation type="submission" date="2009-01" db="EMBL/GenBank/DDBJ databases">
        <authorList>
            <person name="Qin X."/>
            <person name="Bachman B."/>
            <person name="Battles P."/>
            <person name="Bell A."/>
            <person name="Bess C."/>
            <person name="Bickham C."/>
            <person name="Chaboub L."/>
            <person name="Chen D."/>
            <person name="Coyle M."/>
            <person name="Deiros D.R."/>
            <person name="Dinh H."/>
            <person name="Forbes L."/>
            <person name="Fowler G."/>
            <person name="Francisco L."/>
            <person name="Fu Q."/>
            <person name="Gubbala S."/>
            <person name="Hale W."/>
            <person name="Han Y."/>
            <person name="Hemphill L."/>
            <person name="Highlander S.K."/>
            <person name="Hirani K."/>
            <person name="Hogues M."/>
            <person name="Jackson L."/>
            <person name="Jakkamsetti A."/>
            <person name="Javaid M."/>
            <person name="Jiang H."/>
            <person name="Korchina V."/>
            <person name="Kovar C."/>
            <person name="Lara F."/>
            <person name="Lee S."/>
            <person name="Mata R."/>
            <person name="Mathew T."/>
            <person name="Moen C."/>
            <person name="Morales K."/>
            <person name="Munidasa M."/>
            <person name="Nazareth L."/>
            <person name="Ngo R."/>
            <person name="Nguyen L."/>
            <person name="Okwuonu G."/>
            <person name="Ongeri F."/>
            <person name="Patil S."/>
            <person name="Petrosino J."/>
            <person name="Pham C."/>
            <person name="Pham P."/>
            <person name="Pu L.-L."/>
            <person name="Puazo M."/>
            <person name="Raj R."/>
            <person name="Reid J."/>
            <person name="Rouhana J."/>
            <person name="Saada N."/>
            <person name="Shang Y."/>
            <person name="Simmons D."/>
            <person name="Thornton R."/>
            <person name="Warren J."/>
            <person name="Weissenberger G."/>
            <person name="Zhang J."/>
            <person name="Zhang L."/>
            <person name="Zhou C."/>
            <person name="Zhu D."/>
            <person name="Muzny D."/>
            <person name="Worley K."/>
            <person name="Gibbs R."/>
        </authorList>
    </citation>
    <scope>NUCLEOTIDE SEQUENCE [LARGE SCALE GENOMIC DNA]</scope>
    <source>
        <strain evidence="13 14">DSM 15436</strain>
    </source>
</reference>
<keyword evidence="9" id="KW-0234">DNA repair</keyword>